<evidence type="ECO:0000313" key="5">
    <source>
        <dbReference type="EMBL" id="MCG4746538.1"/>
    </source>
</evidence>
<dbReference type="Gene3D" id="3.40.50.970">
    <property type="match status" value="1"/>
</dbReference>
<dbReference type="EMBL" id="JAAITT010000005">
    <property type="protein sequence ID" value="NSJ48037.1"/>
    <property type="molecule type" value="Genomic_DNA"/>
</dbReference>
<dbReference type="Proteomes" id="UP001299608">
    <property type="component" value="Unassembled WGS sequence"/>
</dbReference>
<dbReference type="InterPro" id="IPR005474">
    <property type="entry name" value="Transketolase_N"/>
</dbReference>
<evidence type="ECO:0000256" key="1">
    <source>
        <dbReference type="ARBA" id="ARBA00001964"/>
    </source>
</evidence>
<evidence type="ECO:0000313" key="8">
    <source>
        <dbReference type="Proteomes" id="UP001299608"/>
    </source>
</evidence>
<dbReference type="AlphaFoldDB" id="A0AAX1SKQ2"/>
<dbReference type="CDD" id="cd02012">
    <property type="entry name" value="TPP_TK"/>
    <property type="match status" value="1"/>
</dbReference>
<reference evidence="5" key="3">
    <citation type="submission" date="2022-01" db="EMBL/GenBank/DDBJ databases">
        <title>Collection of gut derived symbiotic bacterial strains cultured from healthy donors.</title>
        <authorList>
            <person name="Lin H."/>
            <person name="Kohout C."/>
            <person name="Waligurski E."/>
            <person name="Pamer E.G."/>
        </authorList>
    </citation>
    <scope>NUCLEOTIDE SEQUENCE</scope>
    <source>
        <strain evidence="5">DFI.6.55</strain>
    </source>
</reference>
<comment type="similarity">
    <text evidence="2">Belongs to the transketolase family.</text>
</comment>
<dbReference type="Proteomes" id="UP000669239">
    <property type="component" value="Unassembled WGS sequence"/>
</dbReference>
<name>A0AAX1SKQ2_9FIRM</name>
<evidence type="ECO:0000313" key="7">
    <source>
        <dbReference type="Proteomes" id="UP000669239"/>
    </source>
</evidence>
<dbReference type="SUPFAM" id="SSF52518">
    <property type="entry name" value="Thiamin diphosphate-binding fold (THDP-binding)"/>
    <property type="match status" value="1"/>
</dbReference>
<proteinExistence type="inferred from homology"/>
<comment type="caution">
    <text evidence="5">The sequence shown here is derived from an EMBL/GenBank/DDBJ whole genome shotgun (WGS) entry which is preliminary data.</text>
</comment>
<reference evidence="6 7" key="1">
    <citation type="journal article" date="2020" name="Cell Host Microbe">
        <title>Functional and Genomic Variation between Human-Derived Isolates of Lachnospiraceae Reveals Inter- and Intra-Species Diversity.</title>
        <authorList>
            <person name="Sorbara M.T."/>
            <person name="Littmann E.R."/>
            <person name="Fontana E."/>
            <person name="Moody T.U."/>
            <person name="Kohout C.E."/>
            <person name="Gjonbalaj M."/>
            <person name="Eaton V."/>
            <person name="Seok R."/>
            <person name="Leiner I.M."/>
            <person name="Pamer E.G."/>
        </authorList>
    </citation>
    <scope>NUCLEOTIDE SEQUENCE [LARGE SCALE GENOMIC DNA]</scope>
    <source>
        <strain evidence="6 7">MSK.1.17</strain>
    </source>
</reference>
<evidence type="ECO:0000259" key="4">
    <source>
        <dbReference type="Pfam" id="PF00456"/>
    </source>
</evidence>
<evidence type="ECO:0000313" key="6">
    <source>
        <dbReference type="EMBL" id="NSJ48037.1"/>
    </source>
</evidence>
<accession>A0AAX1SKQ2</accession>
<dbReference type="Pfam" id="PF00456">
    <property type="entry name" value="Transketolase_N"/>
    <property type="match status" value="1"/>
</dbReference>
<evidence type="ECO:0000256" key="3">
    <source>
        <dbReference type="ARBA" id="ARBA00023052"/>
    </source>
</evidence>
<keyword evidence="3" id="KW-0786">Thiamine pyrophosphate</keyword>
<protein>
    <submittedName>
        <fullName evidence="5">Transketolase</fullName>
    </submittedName>
</protein>
<dbReference type="EMBL" id="JAKNGE010000016">
    <property type="protein sequence ID" value="MCG4746538.1"/>
    <property type="molecule type" value="Genomic_DNA"/>
</dbReference>
<keyword evidence="7" id="KW-1185">Reference proteome</keyword>
<evidence type="ECO:0000256" key="2">
    <source>
        <dbReference type="ARBA" id="ARBA00007131"/>
    </source>
</evidence>
<gene>
    <name evidence="6" type="ORF">G5B36_04905</name>
    <name evidence="5" type="ORF">L0N08_14040</name>
</gene>
<dbReference type="InterPro" id="IPR029061">
    <property type="entry name" value="THDP-binding"/>
</dbReference>
<dbReference type="PANTHER" id="PTHR47514">
    <property type="entry name" value="TRANSKETOLASE N-TERMINAL SECTION-RELATED"/>
    <property type="match status" value="1"/>
</dbReference>
<organism evidence="5 8">
    <name type="scientific">Enterocloster aldenensis</name>
    <dbReference type="NCBI Taxonomy" id="358742"/>
    <lineage>
        <taxon>Bacteria</taxon>
        <taxon>Bacillati</taxon>
        <taxon>Bacillota</taxon>
        <taxon>Clostridia</taxon>
        <taxon>Lachnospirales</taxon>
        <taxon>Lachnospiraceae</taxon>
        <taxon>Enterocloster</taxon>
    </lineage>
</organism>
<dbReference type="GeneID" id="97209429"/>
<dbReference type="RefSeq" id="WP_117559688.1">
    <property type="nucleotide sequence ID" value="NZ_BAABZL010000001.1"/>
</dbReference>
<sequence length="294" mass="32258">MEYDDKLIESLKCQAQRLRRDVVISMGVGVAGHIGGSNSSADIVAALYFYKMKHKPENPGWRERDRFLLSKGHVGILQYAALAECGYFPVEDLKHTKEIGSYLQGHPDVQKTPGIEAGTGSLGQGLSIGLGMALGQRLDKIESKTYVLVGDGEIAEGQIWEAAMAASAFRADNLVAIVDRNGLQANGRTKERFDTGDIIAKFLSFGWHVIEIDGHDMRQILDALNQADYVKGMPTVIVANTVKGKGVSFAENVVGYHNGMLTEETYRQALEELAVQDHAAEQDWSGVQRQEAHR</sequence>
<comment type="cofactor">
    <cofactor evidence="1">
        <name>thiamine diphosphate</name>
        <dbReference type="ChEBI" id="CHEBI:58937"/>
    </cofactor>
</comment>
<feature type="domain" description="Transketolase N-terminal" evidence="4">
    <location>
        <begin position="31"/>
        <end position="276"/>
    </location>
</feature>
<dbReference type="PANTHER" id="PTHR47514:SF1">
    <property type="entry name" value="TRANSKETOLASE N-TERMINAL SECTION-RELATED"/>
    <property type="match status" value="1"/>
</dbReference>
<reference evidence="6" key="2">
    <citation type="submission" date="2020-02" db="EMBL/GenBank/DDBJ databases">
        <authorList>
            <person name="Littmann E."/>
            <person name="Sorbara M."/>
        </authorList>
    </citation>
    <scope>NUCLEOTIDE SEQUENCE</scope>
    <source>
        <strain evidence="6">MSK.1.17</strain>
    </source>
</reference>